<accession>A0A6V8KE16</accession>
<dbReference type="EMBL" id="BLPF01000002">
    <property type="protein sequence ID" value="GFJ81670.1"/>
    <property type="molecule type" value="Genomic_DNA"/>
</dbReference>
<dbReference type="PRINTS" id="PR01438">
    <property type="entry name" value="UNVRSLSTRESS"/>
</dbReference>
<dbReference type="Pfam" id="PF00582">
    <property type="entry name" value="Usp"/>
    <property type="match status" value="2"/>
</dbReference>
<evidence type="ECO:0000259" key="2">
    <source>
        <dbReference type="Pfam" id="PF00582"/>
    </source>
</evidence>
<dbReference type="InterPro" id="IPR014729">
    <property type="entry name" value="Rossmann-like_a/b/a_fold"/>
</dbReference>
<dbReference type="InterPro" id="IPR006016">
    <property type="entry name" value="UspA"/>
</dbReference>
<dbReference type="PANTHER" id="PTHR46268">
    <property type="entry name" value="STRESS RESPONSE PROTEIN NHAX"/>
    <property type="match status" value="1"/>
</dbReference>
<organism evidence="3 4">
    <name type="scientific">Phytohabitans houttuyneae</name>
    <dbReference type="NCBI Taxonomy" id="1076126"/>
    <lineage>
        <taxon>Bacteria</taxon>
        <taxon>Bacillati</taxon>
        <taxon>Actinomycetota</taxon>
        <taxon>Actinomycetes</taxon>
        <taxon>Micromonosporales</taxon>
        <taxon>Micromonosporaceae</taxon>
    </lineage>
</organism>
<reference evidence="3 4" key="2">
    <citation type="submission" date="2020-03" db="EMBL/GenBank/DDBJ databases">
        <authorList>
            <person name="Ichikawa N."/>
            <person name="Kimura A."/>
            <person name="Kitahashi Y."/>
            <person name="Uohara A."/>
        </authorList>
    </citation>
    <scope>NUCLEOTIDE SEQUENCE [LARGE SCALE GENOMIC DNA]</scope>
    <source>
        <strain evidence="3 4">NBRC 108639</strain>
    </source>
</reference>
<proteinExistence type="inferred from homology"/>
<evidence type="ECO:0000313" key="3">
    <source>
        <dbReference type="EMBL" id="GFJ81670.1"/>
    </source>
</evidence>
<dbReference type="AlphaFoldDB" id="A0A6V8KE16"/>
<feature type="domain" description="UspA" evidence="2">
    <location>
        <begin position="5"/>
        <end position="143"/>
    </location>
</feature>
<keyword evidence="4" id="KW-1185">Reference proteome</keyword>
<dbReference type="SUPFAM" id="SSF52402">
    <property type="entry name" value="Adenine nucleotide alpha hydrolases-like"/>
    <property type="match status" value="2"/>
</dbReference>
<name>A0A6V8KE16_9ACTN</name>
<dbReference type="PANTHER" id="PTHR46268:SF6">
    <property type="entry name" value="UNIVERSAL STRESS PROTEIN UP12"/>
    <property type="match status" value="1"/>
</dbReference>
<dbReference type="RefSeq" id="WP_173061189.1">
    <property type="nucleotide sequence ID" value="NZ_BAABGO010000031.1"/>
</dbReference>
<dbReference type="InterPro" id="IPR006015">
    <property type="entry name" value="Universal_stress_UspA"/>
</dbReference>
<dbReference type="Gene3D" id="3.40.50.620">
    <property type="entry name" value="HUPs"/>
    <property type="match status" value="2"/>
</dbReference>
<evidence type="ECO:0000313" key="4">
    <source>
        <dbReference type="Proteomes" id="UP000482800"/>
    </source>
</evidence>
<comment type="similarity">
    <text evidence="1">Belongs to the universal stress protein A family.</text>
</comment>
<evidence type="ECO:0000256" key="1">
    <source>
        <dbReference type="ARBA" id="ARBA00008791"/>
    </source>
</evidence>
<protein>
    <submittedName>
        <fullName evidence="3">Universal stress protein</fullName>
    </submittedName>
</protein>
<sequence length="290" mass="30399">MPTQQPIVVGYDGSDGADAALRWALDDAARTNTAVVLVYAFEWRTVAGQIGLMPTAWPDDSAREEAHKLIAAALARAGKLRPEVTVSGTVVDGTAAGVLVDLSYQASLTVLGARGRSAFADLLVGSASVAVSAHAHCPVVVVRGEPATRGPVVVGFDGSDCAQLAVEFAFAQAALRGSELRLVHAWARPAPYWQLPEGDVREGLRAEQTELEQVLLGWRGSYPQVSSSVHVVTAPPSPALVDASDGAQLVVVGSRGQGGFRGLLLGSVSQQLLHYAHCPVAVVRERPARM</sequence>
<feature type="domain" description="UspA" evidence="2">
    <location>
        <begin position="151"/>
        <end position="284"/>
    </location>
</feature>
<dbReference type="Proteomes" id="UP000482800">
    <property type="component" value="Unassembled WGS sequence"/>
</dbReference>
<comment type="caution">
    <text evidence="3">The sequence shown here is derived from an EMBL/GenBank/DDBJ whole genome shotgun (WGS) entry which is preliminary data.</text>
</comment>
<reference evidence="3 4" key="1">
    <citation type="submission" date="2020-03" db="EMBL/GenBank/DDBJ databases">
        <title>Whole genome shotgun sequence of Phytohabitans houttuyneae NBRC 108639.</title>
        <authorList>
            <person name="Komaki H."/>
            <person name="Tamura T."/>
        </authorList>
    </citation>
    <scope>NUCLEOTIDE SEQUENCE [LARGE SCALE GENOMIC DNA]</scope>
    <source>
        <strain evidence="3 4">NBRC 108639</strain>
    </source>
</reference>
<gene>
    <name evidence="3" type="ORF">Phou_058500</name>
</gene>